<evidence type="ECO:0000313" key="2">
    <source>
        <dbReference type="EMBL" id="TEB30940.1"/>
    </source>
</evidence>
<organism evidence="2 3">
    <name type="scientific">Coprinellus micaceus</name>
    <name type="common">Glistening ink-cap mushroom</name>
    <name type="synonym">Coprinus micaceus</name>
    <dbReference type="NCBI Taxonomy" id="71717"/>
    <lineage>
        <taxon>Eukaryota</taxon>
        <taxon>Fungi</taxon>
        <taxon>Dikarya</taxon>
        <taxon>Basidiomycota</taxon>
        <taxon>Agaricomycotina</taxon>
        <taxon>Agaricomycetes</taxon>
        <taxon>Agaricomycetidae</taxon>
        <taxon>Agaricales</taxon>
        <taxon>Agaricineae</taxon>
        <taxon>Psathyrellaceae</taxon>
        <taxon>Coprinellus</taxon>
    </lineage>
</organism>
<gene>
    <name evidence="2" type="ORF">FA13DRAFT_504550</name>
</gene>
<dbReference type="AlphaFoldDB" id="A0A4Y7T9Z6"/>
<feature type="compositionally biased region" description="Basic and acidic residues" evidence="1">
    <location>
        <begin position="28"/>
        <end position="37"/>
    </location>
</feature>
<feature type="region of interest" description="Disordered" evidence="1">
    <location>
        <begin position="24"/>
        <end position="44"/>
    </location>
</feature>
<evidence type="ECO:0000313" key="3">
    <source>
        <dbReference type="Proteomes" id="UP000298030"/>
    </source>
</evidence>
<comment type="caution">
    <text evidence="2">The sequence shown here is derived from an EMBL/GenBank/DDBJ whole genome shotgun (WGS) entry which is preliminary data.</text>
</comment>
<reference evidence="2 3" key="1">
    <citation type="journal article" date="2019" name="Nat. Ecol. Evol.">
        <title>Megaphylogeny resolves global patterns of mushroom evolution.</title>
        <authorList>
            <person name="Varga T."/>
            <person name="Krizsan K."/>
            <person name="Foldi C."/>
            <person name="Dima B."/>
            <person name="Sanchez-Garcia M."/>
            <person name="Sanchez-Ramirez S."/>
            <person name="Szollosi G.J."/>
            <person name="Szarkandi J.G."/>
            <person name="Papp V."/>
            <person name="Albert L."/>
            <person name="Andreopoulos W."/>
            <person name="Angelini C."/>
            <person name="Antonin V."/>
            <person name="Barry K.W."/>
            <person name="Bougher N.L."/>
            <person name="Buchanan P."/>
            <person name="Buyck B."/>
            <person name="Bense V."/>
            <person name="Catcheside P."/>
            <person name="Chovatia M."/>
            <person name="Cooper J."/>
            <person name="Damon W."/>
            <person name="Desjardin D."/>
            <person name="Finy P."/>
            <person name="Geml J."/>
            <person name="Haridas S."/>
            <person name="Hughes K."/>
            <person name="Justo A."/>
            <person name="Karasinski D."/>
            <person name="Kautmanova I."/>
            <person name="Kiss B."/>
            <person name="Kocsube S."/>
            <person name="Kotiranta H."/>
            <person name="LaButti K.M."/>
            <person name="Lechner B.E."/>
            <person name="Liimatainen K."/>
            <person name="Lipzen A."/>
            <person name="Lukacs Z."/>
            <person name="Mihaltcheva S."/>
            <person name="Morgado L.N."/>
            <person name="Niskanen T."/>
            <person name="Noordeloos M.E."/>
            <person name="Ohm R.A."/>
            <person name="Ortiz-Santana B."/>
            <person name="Ovrebo C."/>
            <person name="Racz N."/>
            <person name="Riley R."/>
            <person name="Savchenko A."/>
            <person name="Shiryaev A."/>
            <person name="Soop K."/>
            <person name="Spirin V."/>
            <person name="Szebenyi C."/>
            <person name="Tomsovsky M."/>
            <person name="Tulloss R.E."/>
            <person name="Uehling J."/>
            <person name="Grigoriev I.V."/>
            <person name="Vagvolgyi C."/>
            <person name="Papp T."/>
            <person name="Martin F.M."/>
            <person name="Miettinen O."/>
            <person name="Hibbett D.S."/>
            <person name="Nagy L.G."/>
        </authorList>
    </citation>
    <scope>NUCLEOTIDE SEQUENCE [LARGE SCALE GENOMIC DNA]</scope>
    <source>
        <strain evidence="2 3">FP101781</strain>
    </source>
</reference>
<keyword evidence="3" id="KW-1185">Reference proteome</keyword>
<accession>A0A4Y7T9Z6</accession>
<name>A0A4Y7T9Z6_COPMI</name>
<evidence type="ECO:0000256" key="1">
    <source>
        <dbReference type="SAM" id="MobiDB-lite"/>
    </source>
</evidence>
<dbReference type="EMBL" id="QPFP01000021">
    <property type="protein sequence ID" value="TEB30940.1"/>
    <property type="molecule type" value="Genomic_DNA"/>
</dbReference>
<sequence length="220" mass="24534">MRRDCSHRVSIELVYRLPWEGYGGDEQNLPKERHGHGNEANGGETLARRLRSQELIEVAQRGRQARVCRHPHTGTHMPVLGGFTRSRSLEERVWPLLGGNRRCCPSVPLANVDNPGSDTVNRYPASTASEGQCRYLQGQNGTGDDSPNVRRWSCAVARLISSMAPMHILETSRRSAPTTPVANGNQAGLRYRPSRLAAHRKKIRPRSCFKAFTEMQGRAA</sequence>
<protein>
    <submittedName>
        <fullName evidence="2">Uncharacterized protein</fullName>
    </submittedName>
</protein>
<dbReference type="Proteomes" id="UP000298030">
    <property type="component" value="Unassembled WGS sequence"/>
</dbReference>
<proteinExistence type="predicted"/>